<dbReference type="Pfam" id="PF00501">
    <property type="entry name" value="AMP-binding"/>
    <property type="match status" value="1"/>
</dbReference>
<organism evidence="5 6">
    <name type="scientific">Candidatus Magnetoglobus multicellularis str. Araruama</name>
    <dbReference type="NCBI Taxonomy" id="890399"/>
    <lineage>
        <taxon>Bacteria</taxon>
        <taxon>Pseudomonadati</taxon>
        <taxon>Thermodesulfobacteriota</taxon>
        <taxon>Desulfobacteria</taxon>
        <taxon>Desulfobacterales</taxon>
        <taxon>Desulfobacteraceae</taxon>
        <taxon>Candidatus Magnetoglobus</taxon>
    </lineage>
</organism>
<feature type="domain" description="AMP-dependent synthetase/ligase" evidence="3">
    <location>
        <begin position="36"/>
        <end position="425"/>
    </location>
</feature>
<dbReference type="Pfam" id="PF13193">
    <property type="entry name" value="AMP-binding_C"/>
    <property type="match status" value="1"/>
</dbReference>
<proteinExistence type="inferred from homology"/>
<gene>
    <name evidence="5" type="ORF">OMM_01914</name>
</gene>
<evidence type="ECO:0000313" key="6">
    <source>
        <dbReference type="Proteomes" id="UP000189670"/>
    </source>
</evidence>
<dbReference type="InterPro" id="IPR020845">
    <property type="entry name" value="AMP-binding_CS"/>
</dbReference>
<protein>
    <submittedName>
        <fullName evidence="5">Long-chain-fatty-acid--CoA ligase</fullName>
    </submittedName>
</protein>
<dbReference type="InterPro" id="IPR025110">
    <property type="entry name" value="AMP-bd_C"/>
</dbReference>
<evidence type="ECO:0000256" key="1">
    <source>
        <dbReference type="ARBA" id="ARBA00006432"/>
    </source>
</evidence>
<evidence type="ECO:0000259" key="4">
    <source>
        <dbReference type="Pfam" id="PF13193"/>
    </source>
</evidence>
<comment type="caution">
    <text evidence="5">The sequence shown here is derived from an EMBL/GenBank/DDBJ whole genome shotgun (WGS) entry which is preliminary data.</text>
</comment>
<dbReference type="InterPro" id="IPR042099">
    <property type="entry name" value="ANL_N_sf"/>
</dbReference>
<dbReference type="GO" id="GO:0016405">
    <property type="term" value="F:CoA-ligase activity"/>
    <property type="evidence" value="ECO:0007669"/>
    <property type="project" value="TreeGrafter"/>
</dbReference>
<sequence>MDHSLSYKDLPWSKHYPDGLKQNLDYQRIIIPEFLARNANEFPDTVALIFEGYQINYATLKQMTDQFSDCLHQFNIQKGECIGLILPNIIPCVVSYLGILQIGAIAVFINPASSDREMEHQLNDSEASMIITLDLICNRIIDLRPRLVNVQKIIYTSLGDYLPFSKKISFSLLGKRRKISVSVQKAPNVYQWKDLFHKQDDFTFQRNVDLKDVAIYQYTSGTTGASKGVVLTHKNLSRQVQQLQSWFRFLEIGNERIIGALPFFHIFGLSAVLNYSIANAWTIVLLPKPHPYPLYDAIIRHNISIVPLVPAMYQSLLDCHSLDLSKMDAIKLYLSGSEALNIETIKSFMKQTSCPIIEGYGLTEASPVTHIMPPGYLKRKMGSIGLPLPDTLCRIVDLETGENDVPVGEPGELVIKGPQVMAQYLNRPIESSCTIKDGWIYTQDIATMDQDGFFYIIDRKNDMIISRGYYIYPREVEELILYHPKVKETCVVNYPCSEQGEIAVAFVISFGNVHIPSQELIDCCAGKIPDYKIPKK</sequence>
<dbReference type="SUPFAM" id="SSF56801">
    <property type="entry name" value="Acetyl-CoA synthetase-like"/>
    <property type="match status" value="1"/>
</dbReference>
<dbReference type="PANTHER" id="PTHR24096:SF149">
    <property type="entry name" value="AMP-BINDING DOMAIN-CONTAINING PROTEIN-RELATED"/>
    <property type="match status" value="1"/>
</dbReference>
<dbReference type="EMBL" id="ATBP01000175">
    <property type="protein sequence ID" value="ETR72180.1"/>
    <property type="molecule type" value="Genomic_DNA"/>
</dbReference>
<dbReference type="InterPro" id="IPR045851">
    <property type="entry name" value="AMP-bd_C_sf"/>
</dbReference>
<reference evidence="6" key="1">
    <citation type="submission" date="2012-11" db="EMBL/GenBank/DDBJ databases">
        <authorList>
            <person name="Lucero-Rivera Y.E."/>
            <person name="Tovar-Ramirez D."/>
        </authorList>
    </citation>
    <scope>NUCLEOTIDE SEQUENCE [LARGE SCALE GENOMIC DNA]</scope>
    <source>
        <strain evidence="6">Araruama</strain>
    </source>
</reference>
<dbReference type="Proteomes" id="UP000189670">
    <property type="component" value="Unassembled WGS sequence"/>
</dbReference>
<dbReference type="Gene3D" id="3.30.300.30">
    <property type="match status" value="1"/>
</dbReference>
<evidence type="ECO:0000259" key="3">
    <source>
        <dbReference type="Pfam" id="PF00501"/>
    </source>
</evidence>
<dbReference type="PANTHER" id="PTHR24096">
    <property type="entry name" value="LONG-CHAIN-FATTY-ACID--COA LIGASE"/>
    <property type="match status" value="1"/>
</dbReference>
<evidence type="ECO:0000313" key="5">
    <source>
        <dbReference type="EMBL" id="ETR72180.1"/>
    </source>
</evidence>
<evidence type="ECO:0000256" key="2">
    <source>
        <dbReference type="ARBA" id="ARBA00022598"/>
    </source>
</evidence>
<dbReference type="InterPro" id="IPR000873">
    <property type="entry name" value="AMP-dep_synth/lig_dom"/>
</dbReference>
<name>A0A1V1PBJ9_9BACT</name>
<feature type="domain" description="AMP-binding enzyme C-terminal" evidence="4">
    <location>
        <begin position="475"/>
        <end position="536"/>
    </location>
</feature>
<dbReference type="PROSITE" id="PS00455">
    <property type="entry name" value="AMP_BINDING"/>
    <property type="match status" value="1"/>
</dbReference>
<accession>A0A1V1PBJ9</accession>
<dbReference type="Gene3D" id="3.40.50.12780">
    <property type="entry name" value="N-terminal domain of ligase-like"/>
    <property type="match status" value="1"/>
</dbReference>
<dbReference type="AlphaFoldDB" id="A0A1V1PBJ9"/>
<comment type="similarity">
    <text evidence="1">Belongs to the ATP-dependent AMP-binding enzyme family.</text>
</comment>
<keyword evidence="2 5" id="KW-0436">Ligase</keyword>